<organism evidence="3 4">
    <name type="scientific">Acanthosepion pharaonis</name>
    <name type="common">Pharaoh cuttlefish</name>
    <name type="synonym">Sepia pharaonis</name>
    <dbReference type="NCBI Taxonomy" id="158019"/>
    <lineage>
        <taxon>Eukaryota</taxon>
        <taxon>Metazoa</taxon>
        <taxon>Spiralia</taxon>
        <taxon>Lophotrochozoa</taxon>
        <taxon>Mollusca</taxon>
        <taxon>Cephalopoda</taxon>
        <taxon>Coleoidea</taxon>
        <taxon>Decapodiformes</taxon>
        <taxon>Sepiida</taxon>
        <taxon>Sepiina</taxon>
        <taxon>Sepiidae</taxon>
        <taxon>Acanthosepion</taxon>
    </lineage>
</organism>
<protein>
    <submittedName>
        <fullName evidence="3">Uncharacterized protein</fullName>
    </submittedName>
</protein>
<feature type="compositionally biased region" description="Basic and acidic residues" evidence="2">
    <location>
        <begin position="94"/>
        <end position="103"/>
    </location>
</feature>
<dbReference type="OrthoDB" id="10036174at2759"/>
<proteinExistence type="predicted"/>
<dbReference type="EMBL" id="CAHIKZ030002379">
    <property type="protein sequence ID" value="CAE1286059.1"/>
    <property type="molecule type" value="Genomic_DNA"/>
</dbReference>
<evidence type="ECO:0000256" key="1">
    <source>
        <dbReference type="SAM" id="Coils"/>
    </source>
</evidence>
<name>A0A812D263_ACAPH</name>
<evidence type="ECO:0000256" key="2">
    <source>
        <dbReference type="SAM" id="MobiDB-lite"/>
    </source>
</evidence>
<sequence length="378" mass="42328">MKFIEEETKNQRKKISDLEEENESLTVQIKKLMSAKTMFNKKTDDGSSAAKEIELNLMLEMSERENAIARRKVAELDHMNDSLQEEVKYLEKRLEEKEQESNKVPEPSTPNAYYEDKIKDLTEQTDDLKWKLIEKEREIERLSALVQNISTKQGRSLKKSRSLDSDSQAVDLNRQLTSTQQEAGVLRDKLVQMEAENERLIKENRKLQFQTSRQVPSIKTDDAAIENVELKEMVRRLESENKEMNVKMRSMSENLRKVSRDSLKLSIGSPQPCDGTFSPTRNIGSPGIIGSPTASRTDRIGDSASVSGKEGVSINIGVGTGGGVGDGGVLSIPSAGSSQETVEASRDRARLSSVNGQVLLYLKYHKGPKFLGFLSTVK</sequence>
<feature type="region of interest" description="Disordered" evidence="2">
    <location>
        <begin position="265"/>
        <end position="306"/>
    </location>
</feature>
<gene>
    <name evidence="3" type="ORF">SPHA_45769</name>
</gene>
<reference evidence="3" key="1">
    <citation type="submission" date="2021-01" db="EMBL/GenBank/DDBJ databases">
        <authorList>
            <person name="Li R."/>
            <person name="Bekaert M."/>
        </authorList>
    </citation>
    <scope>NUCLEOTIDE SEQUENCE</scope>
    <source>
        <strain evidence="3">Farmed</strain>
    </source>
</reference>
<dbReference type="PANTHER" id="PTHR15742">
    <property type="entry name" value="GIRDIN"/>
    <property type="match status" value="1"/>
</dbReference>
<dbReference type="PANTHER" id="PTHR15742:SF5">
    <property type="entry name" value="GIRDIN"/>
    <property type="match status" value="1"/>
</dbReference>
<feature type="coiled-coil region" evidence="1">
    <location>
        <begin position="176"/>
        <end position="261"/>
    </location>
</feature>
<comment type="caution">
    <text evidence="3">The sequence shown here is derived from an EMBL/GenBank/DDBJ whole genome shotgun (WGS) entry which is preliminary data.</text>
</comment>
<evidence type="ECO:0000313" key="4">
    <source>
        <dbReference type="Proteomes" id="UP000597762"/>
    </source>
</evidence>
<keyword evidence="4" id="KW-1185">Reference proteome</keyword>
<dbReference type="AlphaFoldDB" id="A0A812D263"/>
<feature type="region of interest" description="Disordered" evidence="2">
    <location>
        <begin position="94"/>
        <end position="114"/>
    </location>
</feature>
<accession>A0A812D263</accession>
<evidence type="ECO:0000313" key="3">
    <source>
        <dbReference type="EMBL" id="CAE1286059.1"/>
    </source>
</evidence>
<dbReference type="Proteomes" id="UP000597762">
    <property type="component" value="Unassembled WGS sequence"/>
</dbReference>
<dbReference type="InterPro" id="IPR049885">
    <property type="entry name" value="MTCL1-3"/>
</dbReference>
<keyword evidence="1" id="KW-0175">Coiled coil</keyword>
<feature type="coiled-coil region" evidence="1">
    <location>
        <begin position="1"/>
        <end position="35"/>
    </location>
</feature>